<feature type="compositionally biased region" description="Low complexity" evidence="1">
    <location>
        <begin position="90"/>
        <end position="104"/>
    </location>
</feature>
<evidence type="ECO:0000256" key="1">
    <source>
        <dbReference type="SAM" id="MobiDB-lite"/>
    </source>
</evidence>
<protein>
    <submittedName>
        <fullName evidence="3">Uncharacterized protein</fullName>
    </submittedName>
</protein>
<dbReference type="OrthoDB" id="10614136at2759"/>
<comment type="caution">
    <text evidence="3">The sequence shown here is derived from an EMBL/GenBank/DDBJ whole genome shotgun (WGS) entry which is preliminary data.</text>
</comment>
<evidence type="ECO:0000313" key="4">
    <source>
        <dbReference type="Proteomes" id="UP000696573"/>
    </source>
</evidence>
<keyword evidence="2" id="KW-0732">Signal</keyword>
<feature type="signal peptide" evidence="2">
    <location>
        <begin position="1"/>
        <end position="23"/>
    </location>
</feature>
<keyword evidence="4" id="KW-1185">Reference proteome</keyword>
<proteinExistence type="predicted"/>
<reference evidence="3" key="1">
    <citation type="submission" date="2021-10" db="EMBL/GenBank/DDBJ databases">
        <authorList>
            <person name="Piombo E."/>
        </authorList>
    </citation>
    <scope>NUCLEOTIDE SEQUENCE</scope>
</reference>
<dbReference type="AlphaFoldDB" id="A0A9N9VRW5"/>
<name>A0A9N9VRW5_9HYPO</name>
<organism evidence="3 4">
    <name type="scientific">Clonostachys rhizophaga</name>
    <dbReference type="NCBI Taxonomy" id="160324"/>
    <lineage>
        <taxon>Eukaryota</taxon>
        <taxon>Fungi</taxon>
        <taxon>Dikarya</taxon>
        <taxon>Ascomycota</taxon>
        <taxon>Pezizomycotina</taxon>
        <taxon>Sordariomycetes</taxon>
        <taxon>Hypocreomycetidae</taxon>
        <taxon>Hypocreales</taxon>
        <taxon>Bionectriaceae</taxon>
        <taxon>Clonostachys</taxon>
    </lineage>
</organism>
<feature type="chain" id="PRO_5040471620" evidence="2">
    <location>
        <begin position="24"/>
        <end position="260"/>
    </location>
</feature>
<feature type="compositionally biased region" description="Low complexity" evidence="1">
    <location>
        <begin position="157"/>
        <end position="171"/>
    </location>
</feature>
<feature type="compositionally biased region" description="Basic residues" evidence="1">
    <location>
        <begin position="182"/>
        <end position="194"/>
    </location>
</feature>
<accession>A0A9N9VRW5</accession>
<feature type="region of interest" description="Disordered" evidence="1">
    <location>
        <begin position="63"/>
        <end position="239"/>
    </location>
</feature>
<sequence>MVAIKRTLAALPFLLAVASKVAGQQFTDGDDLAVRADFADNHALLETRDEDIILVERGSGKSKIDKSKIGKPTNTKGTHPVTIPDKDLKSGQSKSGRPVSSSSGYIPIALDPKLRKGKRSIYRRGNGKSKIDKSKIAKPTNAKGTHPVTIPDKDLKSGQSKSGRPVSSSSGYIPIALDPKLRKGKRSIYRRGNGKSKIDKSKIGKPTNPKGTHPITMSDKDLKSSKKRPVSTTSSNGDPFYLEKYIKKGKRDFDFDYYLA</sequence>
<dbReference type="Proteomes" id="UP000696573">
    <property type="component" value="Unassembled WGS sequence"/>
</dbReference>
<gene>
    <name evidence="3" type="ORF">CRHIZ90672A_00014385</name>
</gene>
<dbReference type="EMBL" id="CABFNQ020000736">
    <property type="protein sequence ID" value="CAH0028829.1"/>
    <property type="molecule type" value="Genomic_DNA"/>
</dbReference>
<evidence type="ECO:0000313" key="3">
    <source>
        <dbReference type="EMBL" id="CAH0028829.1"/>
    </source>
</evidence>
<evidence type="ECO:0000256" key="2">
    <source>
        <dbReference type="SAM" id="SignalP"/>
    </source>
</evidence>
<feature type="compositionally biased region" description="Basic residues" evidence="1">
    <location>
        <begin position="115"/>
        <end position="127"/>
    </location>
</feature>